<feature type="compositionally biased region" description="Basic and acidic residues" evidence="1">
    <location>
        <begin position="32"/>
        <end position="45"/>
    </location>
</feature>
<evidence type="ECO:0000313" key="2">
    <source>
        <dbReference type="EMBL" id="CAI9784113.1"/>
    </source>
</evidence>
<dbReference type="EMBL" id="OU503055">
    <property type="protein sequence ID" value="CAI9784113.1"/>
    <property type="molecule type" value="Genomic_DNA"/>
</dbReference>
<gene>
    <name evidence="2" type="ORF">FPE_LOCUS31543</name>
</gene>
<reference evidence="2" key="1">
    <citation type="submission" date="2023-05" db="EMBL/GenBank/DDBJ databases">
        <authorList>
            <person name="Huff M."/>
        </authorList>
    </citation>
    <scope>NUCLEOTIDE SEQUENCE</scope>
</reference>
<feature type="compositionally biased region" description="Polar residues" evidence="1">
    <location>
        <begin position="93"/>
        <end position="108"/>
    </location>
</feature>
<feature type="region of interest" description="Disordered" evidence="1">
    <location>
        <begin position="25"/>
        <end position="108"/>
    </location>
</feature>
<proteinExistence type="predicted"/>
<feature type="compositionally biased region" description="Polar residues" evidence="1">
    <location>
        <begin position="69"/>
        <end position="81"/>
    </location>
</feature>
<accession>A0AAD2AAA3</accession>
<protein>
    <submittedName>
        <fullName evidence="2">Uncharacterized protein</fullName>
    </submittedName>
</protein>
<name>A0AAD2AAA3_9LAMI</name>
<dbReference type="Proteomes" id="UP000834106">
    <property type="component" value="Chromosome 20"/>
</dbReference>
<sequence>MESAPNYTLSEGSEADLTCEHYLSCSEESENEEIKSRVTQRELIRPDNTVSVADPDNLSKKSMAINAPSRRSLSISGSNQPAVVEDPMLSESPKISNSQRRSTFLSMV</sequence>
<evidence type="ECO:0000313" key="3">
    <source>
        <dbReference type="Proteomes" id="UP000834106"/>
    </source>
</evidence>
<evidence type="ECO:0000256" key="1">
    <source>
        <dbReference type="SAM" id="MobiDB-lite"/>
    </source>
</evidence>
<dbReference type="AlphaFoldDB" id="A0AAD2AAA3"/>
<keyword evidence="3" id="KW-1185">Reference proteome</keyword>
<organism evidence="2 3">
    <name type="scientific">Fraxinus pennsylvanica</name>
    <dbReference type="NCBI Taxonomy" id="56036"/>
    <lineage>
        <taxon>Eukaryota</taxon>
        <taxon>Viridiplantae</taxon>
        <taxon>Streptophyta</taxon>
        <taxon>Embryophyta</taxon>
        <taxon>Tracheophyta</taxon>
        <taxon>Spermatophyta</taxon>
        <taxon>Magnoliopsida</taxon>
        <taxon>eudicotyledons</taxon>
        <taxon>Gunneridae</taxon>
        <taxon>Pentapetalae</taxon>
        <taxon>asterids</taxon>
        <taxon>lamiids</taxon>
        <taxon>Lamiales</taxon>
        <taxon>Oleaceae</taxon>
        <taxon>Oleeae</taxon>
        <taxon>Fraxinus</taxon>
    </lineage>
</organism>